<evidence type="ECO:0000256" key="3">
    <source>
        <dbReference type="ARBA" id="ARBA00022737"/>
    </source>
</evidence>
<keyword evidence="7" id="KW-1133">Transmembrane helix</keyword>
<keyword evidence="2 8" id="KW-0732">Signal</keyword>
<gene>
    <name evidence="10" type="ORF">NQ315_016539</name>
</gene>
<comment type="caution">
    <text evidence="10">The sequence shown here is derived from an EMBL/GenBank/DDBJ whole genome shotgun (WGS) entry which is preliminary data.</text>
</comment>
<dbReference type="InterPro" id="IPR003599">
    <property type="entry name" value="Ig_sub"/>
</dbReference>
<dbReference type="PANTHER" id="PTHR24366:SF87">
    <property type="entry name" value="KEKKON 6, ISOFORM B"/>
    <property type="match status" value="1"/>
</dbReference>
<dbReference type="SMART" id="SM00082">
    <property type="entry name" value="LRRCT"/>
    <property type="match status" value="1"/>
</dbReference>
<keyword evidence="6" id="KW-0393">Immunoglobulin domain</keyword>
<dbReference type="InterPro" id="IPR036179">
    <property type="entry name" value="Ig-like_dom_sf"/>
</dbReference>
<evidence type="ECO:0000256" key="4">
    <source>
        <dbReference type="ARBA" id="ARBA00023157"/>
    </source>
</evidence>
<dbReference type="EMBL" id="JANEYG010000018">
    <property type="protein sequence ID" value="KAJ8919441.1"/>
    <property type="molecule type" value="Genomic_DNA"/>
</dbReference>
<keyword evidence="1" id="KW-0433">Leucine-rich repeat</keyword>
<keyword evidence="5" id="KW-0325">Glycoprotein</keyword>
<keyword evidence="7" id="KW-0812">Transmembrane</keyword>
<dbReference type="InterPro" id="IPR001611">
    <property type="entry name" value="Leu-rich_rpt"/>
</dbReference>
<dbReference type="InterPro" id="IPR003598">
    <property type="entry name" value="Ig_sub2"/>
</dbReference>
<evidence type="ECO:0000256" key="5">
    <source>
        <dbReference type="ARBA" id="ARBA00023180"/>
    </source>
</evidence>
<keyword evidence="11" id="KW-1185">Reference proteome</keyword>
<feature type="signal peptide" evidence="8">
    <location>
        <begin position="1"/>
        <end position="16"/>
    </location>
</feature>
<evidence type="ECO:0000256" key="8">
    <source>
        <dbReference type="SAM" id="SignalP"/>
    </source>
</evidence>
<dbReference type="Gene3D" id="2.60.40.10">
    <property type="entry name" value="Immunoglobulins"/>
    <property type="match status" value="1"/>
</dbReference>
<name>A0AAV8VYH3_9CUCU</name>
<dbReference type="InterPro" id="IPR013098">
    <property type="entry name" value="Ig_I-set"/>
</dbReference>
<dbReference type="InterPro" id="IPR013783">
    <property type="entry name" value="Ig-like_fold"/>
</dbReference>
<dbReference type="PANTHER" id="PTHR24366">
    <property type="entry name" value="IG(IMMUNOGLOBULIN) AND LRR(LEUCINE RICH REPEAT) DOMAINS"/>
    <property type="match status" value="1"/>
</dbReference>
<keyword evidence="7" id="KW-0472">Membrane</keyword>
<dbReference type="SMART" id="SM00369">
    <property type="entry name" value="LRR_TYP"/>
    <property type="match status" value="5"/>
</dbReference>
<dbReference type="SMART" id="SM00409">
    <property type="entry name" value="IG"/>
    <property type="match status" value="1"/>
</dbReference>
<feature type="domain" description="Ig-like" evidence="9">
    <location>
        <begin position="260"/>
        <end position="348"/>
    </location>
</feature>
<dbReference type="SMART" id="SM00408">
    <property type="entry name" value="IGc2"/>
    <property type="match status" value="1"/>
</dbReference>
<evidence type="ECO:0000256" key="7">
    <source>
        <dbReference type="SAM" id="Phobius"/>
    </source>
</evidence>
<protein>
    <recommendedName>
        <fullName evidence="9">Ig-like domain-containing protein</fullName>
    </recommendedName>
</protein>
<dbReference type="AlphaFoldDB" id="A0AAV8VYH3"/>
<dbReference type="SUPFAM" id="SSF52058">
    <property type="entry name" value="L domain-like"/>
    <property type="match status" value="1"/>
</dbReference>
<dbReference type="Gene3D" id="3.80.10.10">
    <property type="entry name" value="Ribonuclease Inhibitor"/>
    <property type="match status" value="2"/>
</dbReference>
<feature type="chain" id="PRO_5043956235" description="Ig-like domain-containing protein" evidence="8">
    <location>
        <begin position="17"/>
        <end position="576"/>
    </location>
</feature>
<dbReference type="InterPro" id="IPR003591">
    <property type="entry name" value="Leu-rich_rpt_typical-subtyp"/>
</dbReference>
<dbReference type="Proteomes" id="UP001159042">
    <property type="component" value="Unassembled WGS sequence"/>
</dbReference>
<dbReference type="PROSITE" id="PS50835">
    <property type="entry name" value="IG_LIKE"/>
    <property type="match status" value="1"/>
</dbReference>
<proteinExistence type="predicted"/>
<evidence type="ECO:0000256" key="1">
    <source>
        <dbReference type="ARBA" id="ARBA00022614"/>
    </source>
</evidence>
<evidence type="ECO:0000256" key="6">
    <source>
        <dbReference type="ARBA" id="ARBA00023319"/>
    </source>
</evidence>
<dbReference type="InterPro" id="IPR007110">
    <property type="entry name" value="Ig-like_dom"/>
</dbReference>
<dbReference type="FunFam" id="3.80.10.10:FF:000082">
    <property type="entry name" value="Leucine-rich repeat-containing 24"/>
    <property type="match status" value="1"/>
</dbReference>
<organism evidence="10 11">
    <name type="scientific">Exocentrus adspersus</name>
    <dbReference type="NCBI Taxonomy" id="1586481"/>
    <lineage>
        <taxon>Eukaryota</taxon>
        <taxon>Metazoa</taxon>
        <taxon>Ecdysozoa</taxon>
        <taxon>Arthropoda</taxon>
        <taxon>Hexapoda</taxon>
        <taxon>Insecta</taxon>
        <taxon>Pterygota</taxon>
        <taxon>Neoptera</taxon>
        <taxon>Endopterygota</taxon>
        <taxon>Coleoptera</taxon>
        <taxon>Polyphaga</taxon>
        <taxon>Cucujiformia</taxon>
        <taxon>Chrysomeloidea</taxon>
        <taxon>Cerambycidae</taxon>
        <taxon>Lamiinae</taxon>
        <taxon>Acanthocinini</taxon>
        <taxon>Exocentrus</taxon>
    </lineage>
</organism>
<dbReference type="SUPFAM" id="SSF48726">
    <property type="entry name" value="Immunoglobulin"/>
    <property type="match status" value="1"/>
</dbReference>
<evidence type="ECO:0000259" key="9">
    <source>
        <dbReference type="PROSITE" id="PS50835"/>
    </source>
</evidence>
<dbReference type="GO" id="GO:0071944">
    <property type="term" value="C:cell periphery"/>
    <property type="evidence" value="ECO:0007669"/>
    <property type="project" value="UniProtKB-ARBA"/>
</dbReference>
<keyword evidence="3" id="KW-0677">Repeat</keyword>
<dbReference type="Pfam" id="PF13855">
    <property type="entry name" value="LRR_8"/>
    <property type="match status" value="2"/>
</dbReference>
<evidence type="ECO:0000256" key="2">
    <source>
        <dbReference type="ARBA" id="ARBA00022729"/>
    </source>
</evidence>
<dbReference type="FunFam" id="2.60.40.10:FF:000032">
    <property type="entry name" value="palladin isoform X1"/>
    <property type="match status" value="1"/>
</dbReference>
<dbReference type="Pfam" id="PF07679">
    <property type="entry name" value="I-set"/>
    <property type="match status" value="1"/>
</dbReference>
<sequence>MAMLSLLVLAVALALAAPDWTDCPSPCRCKWSSGKKTAVCKDAGFTSIPGTLDGDMQVLDLSGNSIPHLPKAAFQSVGLINLQRIYLSNTGLSEIHRDAFKDLIILVEVDLSHNEITGLHPETFRGNERLRIIYLTGNPLRQLVRAQFPTLPYLKTLELEGCHLESVHREAFIHLTALETLNLKYNLLHNLSEAAFMNFANLKTLVLDGNPWRCDCELRDFRDWFLASKLRSVSLVCSEPERLSDRLWEDVPSEEFACSPKVFAHPQNQVQAEAGGNVSFGCHVLGDPEPQVSWLYEGYPINHTWLVVEAEEGLLDKWANISIFNVSDADVGLYTCVAKNVLDSASVNVSLVLPEVVTATTLSKSDTKIVWWGLVMVSVAVGFSAVATVIAVCCVRNRNSNQRRNMKASVSFTDQEKKLLDVSIATTTDRGTGSCEALGPELDIMDPPVHITIEREPMPIAVFPPPPEFSGSAAVPAGPYGNIFISVSVSRDPSIDVTRCPDLLDLPHRPKPVYHGMATLPRRPCAPPPYDNMGPRVTAGGSSTLSLPDDTAAIVTELPPPPPPPCVPLTPEFVSL</sequence>
<feature type="transmembrane region" description="Helical" evidence="7">
    <location>
        <begin position="369"/>
        <end position="395"/>
    </location>
</feature>
<keyword evidence="4" id="KW-1015">Disulfide bond</keyword>
<accession>A0AAV8VYH3</accession>
<dbReference type="InterPro" id="IPR000483">
    <property type="entry name" value="Cys-rich_flank_reg_C"/>
</dbReference>
<evidence type="ECO:0000313" key="10">
    <source>
        <dbReference type="EMBL" id="KAJ8919441.1"/>
    </source>
</evidence>
<reference evidence="10 11" key="1">
    <citation type="journal article" date="2023" name="Insect Mol. Biol.">
        <title>Genome sequencing provides insights into the evolution of gene families encoding plant cell wall-degrading enzymes in longhorned beetles.</title>
        <authorList>
            <person name="Shin N.R."/>
            <person name="Okamura Y."/>
            <person name="Kirsch R."/>
            <person name="Pauchet Y."/>
        </authorList>
    </citation>
    <scope>NUCLEOTIDE SEQUENCE [LARGE SCALE GENOMIC DNA]</scope>
    <source>
        <strain evidence="10">EAD_L_NR</strain>
    </source>
</reference>
<dbReference type="InterPro" id="IPR032675">
    <property type="entry name" value="LRR_dom_sf"/>
</dbReference>
<evidence type="ECO:0000313" key="11">
    <source>
        <dbReference type="Proteomes" id="UP001159042"/>
    </source>
</evidence>